<dbReference type="InterPro" id="IPR017039">
    <property type="entry name" value="Virul_fac_BrkB"/>
</dbReference>
<comment type="caution">
    <text evidence="7">The sequence shown here is derived from an EMBL/GenBank/DDBJ whole genome shotgun (WGS) entry which is preliminary data.</text>
</comment>
<accession>A0A644V0D9</accession>
<evidence type="ECO:0000256" key="4">
    <source>
        <dbReference type="ARBA" id="ARBA00022989"/>
    </source>
</evidence>
<dbReference type="PANTHER" id="PTHR30213">
    <property type="entry name" value="INNER MEMBRANE PROTEIN YHJD"/>
    <property type="match status" value="1"/>
</dbReference>
<feature type="transmembrane region" description="Helical" evidence="6">
    <location>
        <begin position="124"/>
        <end position="144"/>
    </location>
</feature>
<evidence type="ECO:0000256" key="6">
    <source>
        <dbReference type="SAM" id="Phobius"/>
    </source>
</evidence>
<feature type="transmembrane region" description="Helical" evidence="6">
    <location>
        <begin position="60"/>
        <end position="81"/>
    </location>
</feature>
<organism evidence="7">
    <name type="scientific">bioreactor metagenome</name>
    <dbReference type="NCBI Taxonomy" id="1076179"/>
    <lineage>
        <taxon>unclassified sequences</taxon>
        <taxon>metagenomes</taxon>
        <taxon>ecological metagenomes</taxon>
    </lineage>
</organism>
<evidence type="ECO:0000313" key="7">
    <source>
        <dbReference type="EMBL" id="MPL84372.1"/>
    </source>
</evidence>
<protein>
    <submittedName>
        <fullName evidence="7">Uncharacterized protein</fullName>
    </submittedName>
</protein>
<keyword evidence="2" id="KW-1003">Cell membrane</keyword>
<name>A0A644V0D9_9ZZZZ</name>
<gene>
    <name evidence="7" type="ORF">SDC9_30337</name>
</gene>
<sequence length="315" mass="36408">MKKYKEIQHTYQRILKFLINDIWRQDLSELSIMKARMVRYLKVLIITIKGFSNDKVGLQAVNLSFFSAMSVVPFVALMFTITKGFGMAKKLEDLLLTYFAENEEIIEYILHFANNVLKSAENGLFGILSFLFLLWSVIWLMLSIEKSFNDIWKVEDRRSFGKRALYYPLLLLVSPLIILIFLSLALIYTNTLKSVGLQIDKFIPITSIFTWLTFYGIVALVFSVMYYFIPNVKVKFAAAFNSSMVVSFAFVVVQFFYLETQILVSGLNAVYGVFAAIPLFLVWMNISWTIILFGAELSHAYQNVDKYKIQNENES</sequence>
<dbReference type="AlphaFoldDB" id="A0A644V0D9"/>
<dbReference type="GO" id="GO:0005886">
    <property type="term" value="C:plasma membrane"/>
    <property type="evidence" value="ECO:0007669"/>
    <property type="project" value="UniProtKB-SubCell"/>
</dbReference>
<feature type="transmembrane region" description="Helical" evidence="6">
    <location>
        <begin position="208"/>
        <end position="229"/>
    </location>
</feature>
<dbReference type="EMBL" id="VSSQ01000189">
    <property type="protein sequence ID" value="MPL84372.1"/>
    <property type="molecule type" value="Genomic_DNA"/>
</dbReference>
<keyword evidence="4 6" id="KW-1133">Transmembrane helix</keyword>
<reference evidence="7" key="1">
    <citation type="submission" date="2019-08" db="EMBL/GenBank/DDBJ databases">
        <authorList>
            <person name="Kucharzyk K."/>
            <person name="Murdoch R.W."/>
            <person name="Higgins S."/>
            <person name="Loffler F."/>
        </authorList>
    </citation>
    <scope>NUCLEOTIDE SEQUENCE</scope>
</reference>
<feature type="transmembrane region" description="Helical" evidence="6">
    <location>
        <begin position="236"/>
        <end position="257"/>
    </location>
</feature>
<evidence type="ECO:0000256" key="1">
    <source>
        <dbReference type="ARBA" id="ARBA00004651"/>
    </source>
</evidence>
<evidence type="ECO:0000256" key="3">
    <source>
        <dbReference type="ARBA" id="ARBA00022692"/>
    </source>
</evidence>
<comment type="subcellular location">
    <subcellularLocation>
        <location evidence="1">Cell membrane</location>
        <topology evidence="1">Multi-pass membrane protein</topology>
    </subcellularLocation>
</comment>
<dbReference type="PANTHER" id="PTHR30213:SF0">
    <property type="entry name" value="UPF0761 MEMBRANE PROTEIN YIHY"/>
    <property type="match status" value="1"/>
</dbReference>
<proteinExistence type="predicted"/>
<feature type="transmembrane region" description="Helical" evidence="6">
    <location>
        <begin position="269"/>
        <end position="293"/>
    </location>
</feature>
<keyword evidence="3 6" id="KW-0812">Transmembrane</keyword>
<dbReference type="PIRSF" id="PIRSF035875">
    <property type="entry name" value="RNase_BN"/>
    <property type="match status" value="1"/>
</dbReference>
<evidence type="ECO:0000256" key="2">
    <source>
        <dbReference type="ARBA" id="ARBA00022475"/>
    </source>
</evidence>
<feature type="transmembrane region" description="Helical" evidence="6">
    <location>
        <begin position="165"/>
        <end position="188"/>
    </location>
</feature>
<dbReference type="Pfam" id="PF03631">
    <property type="entry name" value="Virul_fac_BrkB"/>
    <property type="match status" value="1"/>
</dbReference>
<keyword evidence="5 6" id="KW-0472">Membrane</keyword>
<dbReference type="NCBIfam" id="TIGR00765">
    <property type="entry name" value="yihY_not_rbn"/>
    <property type="match status" value="1"/>
</dbReference>
<evidence type="ECO:0000256" key="5">
    <source>
        <dbReference type="ARBA" id="ARBA00023136"/>
    </source>
</evidence>